<name>A0A150ITX0_9EURY</name>
<evidence type="ECO:0000256" key="1">
    <source>
        <dbReference type="SAM" id="Phobius"/>
    </source>
</evidence>
<accession>A0A150IKH6</accession>
<evidence type="ECO:0000313" key="5">
    <source>
        <dbReference type="Proteomes" id="UP000091929"/>
    </source>
</evidence>
<evidence type="ECO:0000313" key="3">
    <source>
        <dbReference type="EMBL" id="KYC48459.1"/>
    </source>
</evidence>
<evidence type="ECO:0000313" key="6">
    <source>
        <dbReference type="Proteomes" id="UP000092401"/>
    </source>
</evidence>
<proteinExistence type="predicted"/>
<comment type="caution">
    <text evidence="3">The sequence shown here is derived from an EMBL/GenBank/DDBJ whole genome shotgun (WGS) entry which is preliminary data.</text>
</comment>
<evidence type="ECO:0000313" key="4">
    <source>
        <dbReference type="EMBL" id="KYC49901.1"/>
    </source>
</evidence>
<sequence length="224" mass="25862">MSDDSIENILKSSLWMVLLTILMIWAPIIGPIVSGIVGGKRSRGVKNAIAAFSLCALIVFIIFLVISFIVGDFLEPAIVRRVPFAIPTGTKLYMLITALFYIYPIFIGAIVGSALTEDGIKLPKFERERARPREKEYYEKRYYPEERYVPETYLPMERPRAQYDPYYDPYLPAPRPQIPSLRVRREGYSCERCGRPLIRTEVTDKGKREIVYKCDKCQIMYDLV</sequence>
<keyword evidence="1" id="KW-0472">Membrane</keyword>
<reference evidence="5 6" key="1">
    <citation type="journal article" date="2016" name="ISME J.">
        <title>Chasing the elusive Euryarchaeota class WSA2: genomes reveal a uniquely fastidious methyl-reducing methanogen.</title>
        <authorList>
            <person name="Nobu M.K."/>
            <person name="Narihiro T."/>
            <person name="Kuroda K."/>
            <person name="Mei R."/>
            <person name="Liu W.T."/>
        </authorList>
    </citation>
    <scope>NUCLEOTIDE SEQUENCE [LARGE SCALE GENOMIC DNA]</scope>
    <source>
        <strain evidence="2">B03fssc0709_Meth_Bin005</strain>
        <strain evidence="3">B15fssc0709_Meth_Bin003</strain>
        <strain evidence="4">BMIXfssc0709_Meth_Bin006</strain>
    </source>
</reference>
<dbReference type="EMBL" id="LNGE01000020">
    <property type="protein sequence ID" value="KYC45402.1"/>
    <property type="molecule type" value="Genomic_DNA"/>
</dbReference>
<protein>
    <submittedName>
        <fullName evidence="3">Uncharacterized protein</fullName>
    </submittedName>
</protein>
<dbReference type="EMBL" id="LNJC01000023">
    <property type="protein sequence ID" value="KYC49901.1"/>
    <property type="molecule type" value="Genomic_DNA"/>
</dbReference>
<dbReference type="EMBL" id="LNGF01000004">
    <property type="protein sequence ID" value="KYC48459.1"/>
    <property type="molecule type" value="Genomic_DNA"/>
</dbReference>
<accession>A0A150IY39</accession>
<feature type="transmembrane region" description="Helical" evidence="1">
    <location>
        <begin position="91"/>
        <end position="115"/>
    </location>
</feature>
<dbReference type="Proteomes" id="UP000091929">
    <property type="component" value="Unassembled WGS sequence"/>
</dbReference>
<organism evidence="3 5">
    <name type="scientific">Candidatus Methanofastidiosum methylothiophilum</name>
    <dbReference type="NCBI Taxonomy" id="1705564"/>
    <lineage>
        <taxon>Archaea</taxon>
        <taxon>Methanobacteriati</taxon>
        <taxon>Methanobacteriota</taxon>
        <taxon>Stenosarchaea group</taxon>
        <taxon>Candidatus Methanofastidiosia</taxon>
        <taxon>Candidatus Methanofastidiosales</taxon>
        <taxon>Candidatus Methanofastidiosaceae</taxon>
        <taxon>Candidatus Methanofastidiosum</taxon>
    </lineage>
</organism>
<dbReference type="AlphaFoldDB" id="A0A150ITX0"/>
<accession>A0A150ITX0</accession>
<evidence type="ECO:0000313" key="2">
    <source>
        <dbReference type="EMBL" id="KYC45402.1"/>
    </source>
</evidence>
<dbReference type="Proteomes" id="UP000092401">
    <property type="component" value="Unassembled WGS sequence"/>
</dbReference>
<keyword evidence="1" id="KW-0812">Transmembrane</keyword>
<dbReference type="Proteomes" id="UP000092403">
    <property type="component" value="Unassembled WGS sequence"/>
</dbReference>
<keyword evidence="1" id="KW-1133">Transmembrane helix</keyword>
<gene>
    <name evidence="2" type="ORF">APG10_00908</name>
    <name evidence="3" type="ORF">APG11_00266</name>
    <name evidence="4" type="ORF">APG12_01150</name>
</gene>
<feature type="transmembrane region" description="Helical" evidence="1">
    <location>
        <begin position="49"/>
        <end position="71"/>
    </location>
</feature>
<feature type="transmembrane region" description="Helical" evidence="1">
    <location>
        <begin position="12"/>
        <end position="37"/>
    </location>
</feature>